<reference evidence="15 16" key="1">
    <citation type="journal article" date="2010" name="Int. J. Syst. Evol. Microbiol.">
        <title>Vagococcus penaei sp. nov., isolated from spoilage microbiota of cooked shrimp (Penaeus vannamei).</title>
        <authorList>
            <person name="Jaffres E."/>
            <person name="Prevost H."/>
            <person name="Rossero A."/>
            <person name="Joffraud J.J."/>
            <person name="Dousset X."/>
        </authorList>
    </citation>
    <scope>NUCLEOTIDE SEQUENCE [LARGE SCALE GENOMIC DNA]</scope>
    <source>
        <strain evidence="15 16">CD276</strain>
    </source>
</reference>
<evidence type="ECO:0000313" key="15">
    <source>
        <dbReference type="EMBL" id="AQP53102.1"/>
    </source>
</evidence>
<dbReference type="UniPathway" id="UPA00934"/>
<dbReference type="OrthoDB" id="9794577at2"/>
<dbReference type="GO" id="GO:0005886">
    <property type="term" value="C:plasma membrane"/>
    <property type="evidence" value="ECO:0007669"/>
    <property type="project" value="UniProtKB-ARBA"/>
</dbReference>
<evidence type="ECO:0000256" key="3">
    <source>
        <dbReference type="ARBA" id="ARBA00011903"/>
    </source>
</evidence>
<accession>A0A1Q2D409</accession>
<dbReference type="Pfam" id="PF13614">
    <property type="entry name" value="AAA_31"/>
    <property type="match status" value="1"/>
</dbReference>
<comment type="function">
    <text evidence="12">Involved in the regulation of capsular polysaccharide biosynthesis. Autophosphorylation of CpsD attenuates its activity and reduces the level of encapsulation. May be part of a complex that directs the coordinated polymerization and export to the cell surface of the capsular polysaccharide.</text>
</comment>
<evidence type="ECO:0000256" key="6">
    <source>
        <dbReference type="ARBA" id="ARBA00022741"/>
    </source>
</evidence>
<dbReference type="STRING" id="633807.BW732_01900"/>
<dbReference type="NCBIfam" id="TIGR01007">
    <property type="entry name" value="eps_fam"/>
    <property type="match status" value="1"/>
</dbReference>
<protein>
    <recommendedName>
        <fullName evidence="4">Tyrosine-protein kinase CpsD</fullName>
        <ecNumber evidence="3">2.7.10.2</ecNumber>
    </recommendedName>
</protein>
<evidence type="ECO:0000256" key="4">
    <source>
        <dbReference type="ARBA" id="ARBA00019200"/>
    </source>
</evidence>
<dbReference type="InterPro" id="IPR027417">
    <property type="entry name" value="P-loop_NTPase"/>
</dbReference>
<keyword evidence="6" id="KW-0547">Nucleotide-binding</keyword>
<dbReference type="InterPro" id="IPR050445">
    <property type="entry name" value="Bact_polysacc_biosynth/exp"/>
</dbReference>
<evidence type="ECO:0000256" key="12">
    <source>
        <dbReference type="ARBA" id="ARBA00024964"/>
    </source>
</evidence>
<feature type="domain" description="AAA" evidence="14">
    <location>
        <begin position="60"/>
        <end position="188"/>
    </location>
</feature>
<keyword evidence="11" id="KW-0270">Exopolysaccharide synthesis</keyword>
<comment type="similarity">
    <text evidence="2">Belongs to the CpsD/CapB family.</text>
</comment>
<dbReference type="KEGG" id="vpi:BW732_01900"/>
<dbReference type="GO" id="GO:0005524">
    <property type="term" value="F:ATP binding"/>
    <property type="evidence" value="ECO:0007669"/>
    <property type="project" value="UniProtKB-KW"/>
</dbReference>
<evidence type="ECO:0000256" key="5">
    <source>
        <dbReference type="ARBA" id="ARBA00022679"/>
    </source>
</evidence>
<proteinExistence type="inferred from homology"/>
<dbReference type="EC" id="2.7.10.2" evidence="3"/>
<dbReference type="Proteomes" id="UP000188246">
    <property type="component" value="Chromosome"/>
</dbReference>
<dbReference type="GO" id="GO:0004715">
    <property type="term" value="F:non-membrane spanning protein tyrosine kinase activity"/>
    <property type="evidence" value="ECO:0007669"/>
    <property type="project" value="UniProtKB-EC"/>
</dbReference>
<dbReference type="PANTHER" id="PTHR32309:SF13">
    <property type="entry name" value="FERRIC ENTEROBACTIN TRANSPORT PROTEIN FEPE"/>
    <property type="match status" value="1"/>
</dbReference>
<evidence type="ECO:0000256" key="7">
    <source>
        <dbReference type="ARBA" id="ARBA00022777"/>
    </source>
</evidence>
<evidence type="ECO:0000256" key="13">
    <source>
        <dbReference type="ARBA" id="ARBA00051245"/>
    </source>
</evidence>
<keyword evidence="16" id="KW-1185">Reference proteome</keyword>
<comment type="catalytic activity">
    <reaction evidence="13">
        <text>L-tyrosyl-[protein] + ATP = O-phospho-L-tyrosyl-[protein] + ADP + H(+)</text>
        <dbReference type="Rhea" id="RHEA:10596"/>
        <dbReference type="Rhea" id="RHEA-COMP:10136"/>
        <dbReference type="Rhea" id="RHEA-COMP:20101"/>
        <dbReference type="ChEBI" id="CHEBI:15378"/>
        <dbReference type="ChEBI" id="CHEBI:30616"/>
        <dbReference type="ChEBI" id="CHEBI:46858"/>
        <dbReference type="ChEBI" id="CHEBI:61978"/>
        <dbReference type="ChEBI" id="CHEBI:456216"/>
        <dbReference type="EC" id="2.7.10.2"/>
    </reaction>
</comment>
<evidence type="ECO:0000256" key="11">
    <source>
        <dbReference type="ARBA" id="ARBA00023169"/>
    </source>
</evidence>
<dbReference type="RefSeq" id="WP_077275199.1">
    <property type="nucleotide sequence ID" value="NZ_CP019609.1"/>
</dbReference>
<evidence type="ECO:0000256" key="9">
    <source>
        <dbReference type="ARBA" id="ARBA00022903"/>
    </source>
</evidence>
<evidence type="ECO:0000256" key="2">
    <source>
        <dbReference type="ARBA" id="ARBA00007316"/>
    </source>
</evidence>
<dbReference type="Gene3D" id="3.40.50.300">
    <property type="entry name" value="P-loop containing nucleotide triphosphate hydrolases"/>
    <property type="match status" value="1"/>
</dbReference>
<dbReference type="CDD" id="cd05387">
    <property type="entry name" value="BY-kinase"/>
    <property type="match status" value="1"/>
</dbReference>
<dbReference type="InterPro" id="IPR025669">
    <property type="entry name" value="AAA_dom"/>
</dbReference>
<dbReference type="FunFam" id="3.40.50.300:FF:000527">
    <property type="entry name" value="Tyrosine-protein kinase etk"/>
    <property type="match status" value="1"/>
</dbReference>
<keyword evidence="5" id="KW-0808">Transferase</keyword>
<dbReference type="PANTHER" id="PTHR32309">
    <property type="entry name" value="TYROSINE-PROTEIN KINASE"/>
    <property type="match status" value="1"/>
</dbReference>
<dbReference type="GO" id="GO:0042802">
    <property type="term" value="F:identical protein binding"/>
    <property type="evidence" value="ECO:0007669"/>
    <property type="project" value="UniProtKB-ARBA"/>
</dbReference>
<evidence type="ECO:0000313" key="16">
    <source>
        <dbReference type="Proteomes" id="UP000188246"/>
    </source>
</evidence>
<gene>
    <name evidence="15" type="ORF">BW732_01900</name>
</gene>
<evidence type="ECO:0000256" key="1">
    <source>
        <dbReference type="ARBA" id="ARBA00005132"/>
    </source>
</evidence>
<organism evidence="15 16">
    <name type="scientific">Vagococcus penaei</name>
    <dbReference type="NCBI Taxonomy" id="633807"/>
    <lineage>
        <taxon>Bacteria</taxon>
        <taxon>Bacillati</taxon>
        <taxon>Bacillota</taxon>
        <taxon>Bacilli</taxon>
        <taxon>Lactobacillales</taxon>
        <taxon>Enterococcaceae</taxon>
        <taxon>Vagococcus</taxon>
    </lineage>
</organism>
<keyword evidence="8" id="KW-0067">ATP-binding</keyword>
<dbReference type="GO" id="GO:0045227">
    <property type="term" value="P:capsule polysaccharide biosynthetic process"/>
    <property type="evidence" value="ECO:0007669"/>
    <property type="project" value="UniProtKB-UniPathway"/>
</dbReference>
<comment type="pathway">
    <text evidence="1">Capsule biogenesis; capsule polysaccharide biosynthesis.</text>
</comment>
<dbReference type="InterPro" id="IPR005702">
    <property type="entry name" value="Wzc-like_C"/>
</dbReference>
<keyword evidence="10" id="KW-0829">Tyrosine-protein kinase</keyword>
<evidence type="ECO:0000259" key="14">
    <source>
        <dbReference type="Pfam" id="PF13614"/>
    </source>
</evidence>
<name>A0A1Q2D409_9ENTE</name>
<sequence length="232" mass="25386">MARKEKNKLSRPTGSVLFTVADPKSPTSEQYKTLRTNIKFSQGDHPIKSIVMTSAGSMEGKSTTAANLAVAFAQSGLNTLLIDADLRRPTCHMTFDLENTKGLSNLISIRSMSLQDVTQKTEISNLSVITSGPKSPNPSELLSSARMRKVIKIISQYYDFVIFDMPPVVQVTDAQIIASQVDGVVLSVREGITNKLMLTKAMELLNQVQANVIGAVYTGVEDSHGYYAYTYN</sequence>
<dbReference type="AlphaFoldDB" id="A0A1Q2D409"/>
<evidence type="ECO:0000256" key="8">
    <source>
        <dbReference type="ARBA" id="ARBA00022840"/>
    </source>
</evidence>
<dbReference type="SUPFAM" id="SSF52540">
    <property type="entry name" value="P-loop containing nucleoside triphosphate hydrolases"/>
    <property type="match status" value="1"/>
</dbReference>
<dbReference type="EMBL" id="CP019609">
    <property type="protein sequence ID" value="AQP53102.1"/>
    <property type="molecule type" value="Genomic_DNA"/>
</dbReference>
<evidence type="ECO:0000256" key="10">
    <source>
        <dbReference type="ARBA" id="ARBA00023137"/>
    </source>
</evidence>
<keyword evidence="9" id="KW-0972">Capsule biogenesis/degradation</keyword>
<keyword evidence="7 15" id="KW-0418">Kinase</keyword>